<dbReference type="Proteomes" id="UP000799766">
    <property type="component" value="Unassembled WGS sequence"/>
</dbReference>
<gene>
    <name evidence="2" type="ORF">BDY21DRAFT_362332</name>
</gene>
<evidence type="ECO:0000256" key="1">
    <source>
        <dbReference type="SAM" id="MobiDB-lite"/>
    </source>
</evidence>
<evidence type="ECO:0000313" key="2">
    <source>
        <dbReference type="EMBL" id="KAF2459640.1"/>
    </source>
</evidence>
<dbReference type="EMBL" id="MU001675">
    <property type="protein sequence ID" value="KAF2459640.1"/>
    <property type="molecule type" value="Genomic_DNA"/>
</dbReference>
<dbReference type="AlphaFoldDB" id="A0A6A6P6M1"/>
<protein>
    <submittedName>
        <fullName evidence="2">Regulatory protein suaprga1</fullName>
    </submittedName>
</protein>
<proteinExistence type="predicted"/>
<feature type="compositionally biased region" description="Acidic residues" evidence="1">
    <location>
        <begin position="136"/>
        <end position="151"/>
    </location>
</feature>
<dbReference type="GO" id="GO:0042256">
    <property type="term" value="P:cytosolic ribosome assembly"/>
    <property type="evidence" value="ECO:0007669"/>
    <property type="project" value="TreeGrafter"/>
</dbReference>
<feature type="region of interest" description="Disordered" evidence="1">
    <location>
        <begin position="133"/>
        <end position="191"/>
    </location>
</feature>
<dbReference type="SUPFAM" id="SSF54529">
    <property type="entry name" value="Mitochondrial glycoprotein MAM33-like"/>
    <property type="match status" value="1"/>
</dbReference>
<dbReference type="Gene3D" id="3.10.280.10">
    <property type="entry name" value="Mitochondrial glycoprotein"/>
    <property type="match status" value="1"/>
</dbReference>
<dbReference type="Pfam" id="PF02330">
    <property type="entry name" value="MAM33"/>
    <property type="match status" value="1"/>
</dbReference>
<dbReference type="PANTHER" id="PTHR10826:SF1">
    <property type="entry name" value="COMPLEMENT COMPONENT 1 Q SUBCOMPONENT-BINDING PROTEIN, MITOCHONDRIAL"/>
    <property type="match status" value="1"/>
</dbReference>
<sequence>MMSLRSFARAVPRTVSRATLQPARSQLPVRPLAVPKMWKPTRPSAFISAFHTIPSRRAPQEGDNVTQELHAKLCSELELEAQMPETDKYPEGVQDYLDQSEYTLQDLPGKEEIVLTRQYGDETIKITFSIASLQDMPEEPEDPAYDDEEMDETMKDAQAPPGQKRPVNARGGKENPDVAPEDKVSPADQEDMNEEYGDEFDQGQSFPIGLTINITRPNKGAISVAASTSNGALTVDNVFFYPDANMAEPKDAETVFSRQGIYAGPPFGTLDEDLQSLIEQYLEERGIDAHMMLFVPEYIDYKENREYLQWLENMKNFVQP</sequence>
<dbReference type="OrthoDB" id="278212at2759"/>
<dbReference type="InterPro" id="IPR036561">
    <property type="entry name" value="MAM33_sf"/>
</dbReference>
<dbReference type="GO" id="GO:0005759">
    <property type="term" value="C:mitochondrial matrix"/>
    <property type="evidence" value="ECO:0007669"/>
    <property type="project" value="InterPro"/>
</dbReference>
<feature type="compositionally biased region" description="Basic and acidic residues" evidence="1">
    <location>
        <begin position="171"/>
        <end position="185"/>
    </location>
</feature>
<reference evidence="2" key="1">
    <citation type="journal article" date="2020" name="Stud. Mycol.">
        <title>101 Dothideomycetes genomes: a test case for predicting lifestyles and emergence of pathogens.</title>
        <authorList>
            <person name="Haridas S."/>
            <person name="Albert R."/>
            <person name="Binder M."/>
            <person name="Bloem J."/>
            <person name="Labutti K."/>
            <person name="Salamov A."/>
            <person name="Andreopoulos B."/>
            <person name="Baker S."/>
            <person name="Barry K."/>
            <person name="Bills G."/>
            <person name="Bluhm B."/>
            <person name="Cannon C."/>
            <person name="Castanera R."/>
            <person name="Culley D."/>
            <person name="Daum C."/>
            <person name="Ezra D."/>
            <person name="Gonzalez J."/>
            <person name="Henrissat B."/>
            <person name="Kuo A."/>
            <person name="Liang C."/>
            <person name="Lipzen A."/>
            <person name="Lutzoni F."/>
            <person name="Magnuson J."/>
            <person name="Mondo S."/>
            <person name="Nolan M."/>
            <person name="Ohm R."/>
            <person name="Pangilinan J."/>
            <person name="Park H.-J."/>
            <person name="Ramirez L."/>
            <person name="Alfaro M."/>
            <person name="Sun H."/>
            <person name="Tritt A."/>
            <person name="Yoshinaga Y."/>
            <person name="Zwiers L.-H."/>
            <person name="Turgeon B."/>
            <person name="Goodwin S."/>
            <person name="Spatafora J."/>
            <person name="Crous P."/>
            <person name="Grigoriev I."/>
        </authorList>
    </citation>
    <scope>NUCLEOTIDE SEQUENCE</scope>
    <source>
        <strain evidence="2">ATCC 16933</strain>
    </source>
</reference>
<organism evidence="2 3">
    <name type="scientific">Lineolata rhizophorae</name>
    <dbReference type="NCBI Taxonomy" id="578093"/>
    <lineage>
        <taxon>Eukaryota</taxon>
        <taxon>Fungi</taxon>
        <taxon>Dikarya</taxon>
        <taxon>Ascomycota</taxon>
        <taxon>Pezizomycotina</taxon>
        <taxon>Dothideomycetes</taxon>
        <taxon>Dothideomycetes incertae sedis</taxon>
        <taxon>Lineolatales</taxon>
        <taxon>Lineolataceae</taxon>
        <taxon>Lineolata</taxon>
    </lineage>
</organism>
<name>A0A6A6P6M1_9PEZI</name>
<evidence type="ECO:0000313" key="3">
    <source>
        <dbReference type="Proteomes" id="UP000799766"/>
    </source>
</evidence>
<keyword evidence="3" id="KW-1185">Reference proteome</keyword>
<dbReference type="PANTHER" id="PTHR10826">
    <property type="entry name" value="COMPLEMENT COMPONENT 1"/>
    <property type="match status" value="1"/>
</dbReference>
<dbReference type="InterPro" id="IPR003428">
    <property type="entry name" value="MAM33"/>
</dbReference>
<accession>A0A6A6P6M1</accession>